<dbReference type="AlphaFoldDB" id="M6CNB7"/>
<comment type="caution">
    <text evidence="1">The sequence shown here is derived from an EMBL/GenBank/DDBJ whole genome shotgun (WGS) entry which is preliminary data.</text>
</comment>
<accession>M6CNB7</accession>
<name>M6CNB7_9LEPT</name>
<reference evidence="1 2" key="1">
    <citation type="submission" date="2013-01" db="EMBL/GenBank/DDBJ databases">
        <authorList>
            <person name="Harkins D.M."/>
            <person name="Durkin A.S."/>
            <person name="Brinkac L.M."/>
            <person name="Haft D.H."/>
            <person name="Selengut J.D."/>
            <person name="Sanka R."/>
            <person name="DePew J."/>
            <person name="Purushe J."/>
            <person name="Galloway R.L."/>
            <person name="Vinetz J.M."/>
            <person name="Sutton G.G."/>
            <person name="Nierman W.C."/>
            <person name="Fouts D.E."/>
        </authorList>
    </citation>
    <scope>NUCLEOTIDE SEQUENCE [LARGE SCALE GENOMIC DNA]</scope>
    <source>
        <strain evidence="1 2">79601</strain>
    </source>
</reference>
<dbReference type="Proteomes" id="UP000011988">
    <property type="component" value="Unassembled WGS sequence"/>
</dbReference>
<evidence type="ECO:0000313" key="2">
    <source>
        <dbReference type="Proteomes" id="UP000011988"/>
    </source>
</evidence>
<proteinExistence type="predicted"/>
<gene>
    <name evidence="1" type="ORF">LEP1GSC194_1825</name>
</gene>
<sequence length="59" mass="6657">MNNHKAEINKSGYCHESFSPDGRPEISSLKIHFIFSCLFGGKNSSKILNEQKKMGLKKT</sequence>
<evidence type="ECO:0000313" key="1">
    <source>
        <dbReference type="EMBL" id="EMJ93234.1"/>
    </source>
</evidence>
<dbReference type="PATRIC" id="fig|1218565.3.peg.3238"/>
<organism evidence="1 2">
    <name type="scientific">Leptospira alstonii serovar Sichuan str. 79601</name>
    <dbReference type="NCBI Taxonomy" id="1218565"/>
    <lineage>
        <taxon>Bacteria</taxon>
        <taxon>Pseudomonadati</taxon>
        <taxon>Spirochaetota</taxon>
        <taxon>Spirochaetia</taxon>
        <taxon>Leptospirales</taxon>
        <taxon>Leptospiraceae</taxon>
        <taxon>Leptospira</taxon>
    </lineage>
</organism>
<dbReference type="EMBL" id="ANIK01000071">
    <property type="protein sequence ID" value="EMJ93234.1"/>
    <property type="molecule type" value="Genomic_DNA"/>
</dbReference>
<protein>
    <submittedName>
        <fullName evidence="1">Uncharacterized protein</fullName>
    </submittedName>
</protein>